<feature type="compositionally biased region" description="Basic and acidic residues" evidence="1">
    <location>
        <begin position="100"/>
        <end position="115"/>
    </location>
</feature>
<evidence type="ECO:0000256" key="1">
    <source>
        <dbReference type="SAM" id="MobiDB-lite"/>
    </source>
</evidence>
<gene>
    <name evidence="2" type="ORF">N0V84_002615</name>
</gene>
<accession>A0A9W9BRK0</accession>
<name>A0A9W9BRK0_9HYPO</name>
<evidence type="ECO:0000313" key="3">
    <source>
        <dbReference type="Proteomes" id="UP001140502"/>
    </source>
</evidence>
<reference evidence="2" key="1">
    <citation type="submission" date="2022-10" db="EMBL/GenBank/DDBJ databases">
        <title>Tapping the CABI collections for fungal endophytes: first genome assemblies for Collariella, Neodidymelliopsis, Ascochyta clinopodiicola, Didymella pomorum, Didymosphaeria variabile, Neocosmospora piperis and Neocucurbitaria cava.</title>
        <authorList>
            <person name="Hill R."/>
        </authorList>
    </citation>
    <scope>NUCLEOTIDE SEQUENCE</scope>
    <source>
        <strain evidence="2">IMI 366586</strain>
    </source>
</reference>
<feature type="region of interest" description="Disordered" evidence="1">
    <location>
        <begin position="99"/>
        <end position="126"/>
    </location>
</feature>
<dbReference type="AlphaFoldDB" id="A0A9W9BRK0"/>
<evidence type="ECO:0000313" key="2">
    <source>
        <dbReference type="EMBL" id="KAJ4327001.1"/>
    </source>
</evidence>
<proteinExistence type="predicted"/>
<comment type="caution">
    <text evidence="2">The sequence shown here is derived from an EMBL/GenBank/DDBJ whole genome shotgun (WGS) entry which is preliminary data.</text>
</comment>
<keyword evidence="3" id="KW-1185">Reference proteome</keyword>
<protein>
    <submittedName>
        <fullName evidence="2">Uncharacterized protein</fullName>
    </submittedName>
</protein>
<organism evidence="2 3">
    <name type="scientific">Fusarium piperis</name>
    <dbReference type="NCBI Taxonomy" id="1435070"/>
    <lineage>
        <taxon>Eukaryota</taxon>
        <taxon>Fungi</taxon>
        <taxon>Dikarya</taxon>
        <taxon>Ascomycota</taxon>
        <taxon>Pezizomycotina</taxon>
        <taxon>Sordariomycetes</taxon>
        <taxon>Hypocreomycetidae</taxon>
        <taxon>Hypocreales</taxon>
        <taxon>Nectriaceae</taxon>
        <taxon>Fusarium</taxon>
        <taxon>Fusarium solani species complex</taxon>
    </lineage>
</organism>
<sequence>MICPAGRYPTAALIVSHLLAPGIACFRATLTWQISYRVDVMDDGISTRAHHRYTRAMPSSKDIGLEALERVPDWAEQITERRGRADEPKFLSRVYTAPSRYEEEKVTRERQREPSAEVVPKATQLR</sequence>
<dbReference type="Proteomes" id="UP001140502">
    <property type="component" value="Unassembled WGS sequence"/>
</dbReference>
<dbReference type="EMBL" id="JAPEUR010000032">
    <property type="protein sequence ID" value="KAJ4327001.1"/>
    <property type="molecule type" value="Genomic_DNA"/>
</dbReference>